<dbReference type="Proteomes" id="UP000184031">
    <property type="component" value="Unassembled WGS sequence"/>
</dbReference>
<dbReference type="OrthoDB" id="978343at2"/>
<sequence length="312" mass="33512">MKRTSLLFSVLMGISLLSCSDDPSTGNPVEEVPRLNITFIMDVEAERLDNLGNPASVPEGNAAQSPDFKVLGLHFIGLYPDQFTSYDDGVNIASTATTGSGGALAIDFDSEVFFNEEINTLSVPLSYVKAGSYEYFRASVGYQKYEIIYNLEGAETEIPDWPAGVDDNIDVDGIVASFLGYNTYIGSYVLEDQTVTVNGNKAQGYFGLETKGNIQGFAFIQLTQGETVQTTVPNPISDTSPVPEGSCVVTGQFPSALVIPANATEDINIEVIISINNSFEWEDGNGNGKFEPLLGETVVDMGTRGVFPSVVD</sequence>
<dbReference type="Proteomes" id="UP000198940">
    <property type="component" value="Unassembled WGS sequence"/>
</dbReference>
<accession>A0A1M6QEJ6</accession>
<comment type="caution">
    <text evidence="3">The sequence shown here is derived from an EMBL/GenBank/DDBJ whole genome shotgun (WGS) entry which is preliminary data.</text>
</comment>
<name>A0A1M6QEJ6_9FLAO</name>
<protein>
    <submittedName>
        <fullName evidence="3">Uncharacterized protein</fullName>
    </submittedName>
</protein>
<feature type="signal peptide" evidence="1">
    <location>
        <begin position="1"/>
        <end position="20"/>
    </location>
</feature>
<organism evidence="3 4">
    <name type="scientific">Flagellimonas taeanensis</name>
    <dbReference type="NCBI Taxonomy" id="1005926"/>
    <lineage>
        <taxon>Bacteria</taxon>
        <taxon>Pseudomonadati</taxon>
        <taxon>Bacteroidota</taxon>
        <taxon>Flavobacteriia</taxon>
        <taxon>Flavobacteriales</taxon>
        <taxon>Flavobacteriaceae</taxon>
        <taxon>Flagellimonas</taxon>
    </lineage>
</organism>
<dbReference type="RefSeq" id="WP_072876590.1">
    <property type="nucleotide sequence ID" value="NZ_FOKU01000001.1"/>
</dbReference>
<keyword evidence="5" id="KW-1185">Reference proteome</keyword>
<evidence type="ECO:0000256" key="1">
    <source>
        <dbReference type="SAM" id="SignalP"/>
    </source>
</evidence>
<evidence type="ECO:0000313" key="5">
    <source>
        <dbReference type="Proteomes" id="UP000198940"/>
    </source>
</evidence>
<dbReference type="STRING" id="1055723.SAMN05216293_0564"/>
<dbReference type="EMBL" id="FOKU01000001">
    <property type="protein sequence ID" value="SFB70440.1"/>
    <property type="molecule type" value="Genomic_DNA"/>
</dbReference>
<dbReference type="PROSITE" id="PS51257">
    <property type="entry name" value="PROKAR_LIPOPROTEIN"/>
    <property type="match status" value="1"/>
</dbReference>
<keyword evidence="1" id="KW-0732">Signal</keyword>
<feature type="chain" id="PRO_5009920323" evidence="1">
    <location>
        <begin position="21"/>
        <end position="312"/>
    </location>
</feature>
<evidence type="ECO:0000313" key="4">
    <source>
        <dbReference type="Proteomes" id="UP000184031"/>
    </source>
</evidence>
<evidence type="ECO:0000313" key="2">
    <source>
        <dbReference type="EMBL" id="SFB70440.1"/>
    </source>
</evidence>
<dbReference type="EMBL" id="FRAT01000001">
    <property type="protein sequence ID" value="SHK18585.1"/>
    <property type="molecule type" value="Genomic_DNA"/>
</dbReference>
<reference evidence="3 4" key="1">
    <citation type="submission" date="2016-11" db="EMBL/GenBank/DDBJ databases">
        <authorList>
            <person name="Varghese N."/>
            <person name="Submissions S."/>
        </authorList>
    </citation>
    <scope>NUCLEOTIDE SEQUENCE [LARGE SCALE GENOMIC DNA]</scope>
    <source>
        <strain evidence="3 4">CGMCC 1.12174</strain>
        <strain evidence="2 5">DSM 26351</strain>
    </source>
</reference>
<proteinExistence type="predicted"/>
<dbReference type="AlphaFoldDB" id="A0A1M6QEJ6"/>
<gene>
    <name evidence="2" type="ORF">SAMN04487891_101557</name>
    <name evidence="3" type="ORF">SAMN05216293_0564</name>
</gene>
<evidence type="ECO:0000313" key="3">
    <source>
        <dbReference type="EMBL" id="SHK18585.1"/>
    </source>
</evidence>